<evidence type="ECO:0000313" key="2">
    <source>
        <dbReference type="EMBL" id="TDC07031.1"/>
    </source>
</evidence>
<reference evidence="2 3" key="1">
    <citation type="submission" date="2019-03" db="EMBL/GenBank/DDBJ databases">
        <title>Draft genome sequences of novel Actinobacteria.</title>
        <authorList>
            <person name="Sahin N."/>
            <person name="Ay H."/>
            <person name="Saygin H."/>
        </authorList>
    </citation>
    <scope>NUCLEOTIDE SEQUENCE [LARGE SCALE GENOMIC DNA]</scope>
    <source>
        <strain evidence="2 3">DSM 45347</strain>
    </source>
</reference>
<comment type="caution">
    <text evidence="2">The sequence shown here is derived from an EMBL/GenBank/DDBJ whole genome shotgun (WGS) entry which is preliminary data.</text>
</comment>
<dbReference type="Pfam" id="PF01872">
    <property type="entry name" value="RibD_C"/>
    <property type="match status" value="1"/>
</dbReference>
<dbReference type="SUPFAM" id="SSF53597">
    <property type="entry name" value="Dihydrofolate reductase-like"/>
    <property type="match status" value="1"/>
</dbReference>
<dbReference type="InterPro" id="IPR024072">
    <property type="entry name" value="DHFR-like_dom_sf"/>
</dbReference>
<dbReference type="OrthoDB" id="7342392at2"/>
<dbReference type="EMBL" id="SMJW01000252">
    <property type="protein sequence ID" value="TDC07031.1"/>
    <property type="molecule type" value="Genomic_DNA"/>
</dbReference>
<name>A0A4R4ND56_9ACTN</name>
<accession>A0A4R4ND56</accession>
<keyword evidence="3" id="KW-1185">Reference proteome</keyword>
<evidence type="ECO:0000313" key="3">
    <source>
        <dbReference type="Proteomes" id="UP000295431"/>
    </source>
</evidence>
<dbReference type="Gene3D" id="3.40.430.10">
    <property type="entry name" value="Dihydrofolate Reductase, subunit A"/>
    <property type="match status" value="1"/>
</dbReference>
<dbReference type="GO" id="GO:0009231">
    <property type="term" value="P:riboflavin biosynthetic process"/>
    <property type="evidence" value="ECO:0007669"/>
    <property type="project" value="InterPro"/>
</dbReference>
<dbReference type="AlphaFoldDB" id="A0A4R4ND56"/>
<proteinExistence type="predicted"/>
<gene>
    <name evidence="2" type="ORF">E1284_33025</name>
</gene>
<dbReference type="GO" id="GO:0008703">
    <property type="term" value="F:5-amino-6-(5-phosphoribosylamino)uracil reductase activity"/>
    <property type="evidence" value="ECO:0007669"/>
    <property type="project" value="InterPro"/>
</dbReference>
<sequence length="254" mass="27795">MKAACCSANSGRTSIIGPRCGARPSVRVIGPRYDRPRTADEFTRSLWSHPLGRASLHENSGRRAMRELRVDVFSTVDGYGGGGPRPAAYWGYGGPGLHDWINAQLAEEHIMLMGATTYREMSEIVATGDDPSFTRMAELPKIVFSKTLRPPLTWPNTTLIDEPIETAVPALKAVADGLPMRTIGSASLVRSLFQHDLVDRVRVLVFPMIHGVAGEGPVFTELPPCELQLTGTTVLDDRLVLLDYRVGDSAQLRK</sequence>
<dbReference type="Proteomes" id="UP000295431">
    <property type="component" value="Unassembled WGS sequence"/>
</dbReference>
<dbReference type="InterPro" id="IPR002734">
    <property type="entry name" value="RibDG_C"/>
</dbReference>
<protein>
    <submittedName>
        <fullName evidence="2">Deaminase</fullName>
    </submittedName>
</protein>
<organism evidence="2 3">
    <name type="scientific">Actinomadura bangladeshensis</name>
    <dbReference type="NCBI Taxonomy" id="453573"/>
    <lineage>
        <taxon>Bacteria</taxon>
        <taxon>Bacillati</taxon>
        <taxon>Actinomycetota</taxon>
        <taxon>Actinomycetes</taxon>
        <taxon>Streptosporangiales</taxon>
        <taxon>Thermomonosporaceae</taxon>
        <taxon>Actinomadura</taxon>
    </lineage>
</organism>
<evidence type="ECO:0000259" key="1">
    <source>
        <dbReference type="Pfam" id="PF01872"/>
    </source>
</evidence>
<feature type="domain" description="Bacterial bifunctional deaminase-reductase C-terminal" evidence="1">
    <location>
        <begin position="68"/>
        <end position="240"/>
    </location>
</feature>